<sequence length="409" mass="45851">MEERNTQSSDGMSALKVTSIIIGACIILAGLAGALLFIVVKDSVEEFKELQGEFVNSPPPSLPQATWVVDDIETLADFGYRKIDTVAHANAGDFIQFRFEDLGYGVEIQNFTTELCEDCRNYVATVEGEDPDSWIVVGGHYDAICYSQQVIIGIEYPGCTSEGAYDDATGVASVLELARLMKEWQQLAWDEFGIELKPEHTWKFAAWDYEEWQGSGSPEGAGYGSETFVTTLPEGVEIATYINLDMYGLNWPVETQLASQLSGCDEDYFHLYLFTSPVDDWSYYEDRGVNVTDEMREQAVLLQDRLGMVLHEQLQYPTEWVAVLDDTKGNSDHYNFISRGWPATWFRGMHEFLQEEDDTCEQSPKHAPTDRVDVLYTLAGGRGGLEAGMQTGLNALALLMWNDITGNWE</sequence>
<evidence type="ECO:0000256" key="1">
    <source>
        <dbReference type="SAM" id="Phobius"/>
    </source>
</evidence>
<proteinExistence type="predicted"/>
<keyword evidence="1" id="KW-1133">Transmembrane helix</keyword>
<dbReference type="InterPro" id="IPR007484">
    <property type="entry name" value="Peptidase_M28"/>
</dbReference>
<dbReference type="InterPro" id="IPR045175">
    <property type="entry name" value="M28_fam"/>
</dbReference>
<keyword evidence="1" id="KW-0812">Transmembrane</keyword>
<feature type="transmembrane region" description="Helical" evidence="1">
    <location>
        <begin position="20"/>
        <end position="40"/>
    </location>
</feature>
<organism evidence="3">
    <name type="scientific">uncultured marine group II/III euryarchaeote AD1000_25_A05</name>
    <dbReference type="NCBI Taxonomy" id="1457743"/>
    <lineage>
        <taxon>Archaea</taxon>
        <taxon>Methanobacteriati</taxon>
        <taxon>Methanobacteriota</taxon>
        <taxon>environmental samples</taxon>
    </lineage>
</organism>
<accession>A0A075FT24</accession>
<evidence type="ECO:0000259" key="2">
    <source>
        <dbReference type="Pfam" id="PF04389"/>
    </source>
</evidence>
<dbReference type="SUPFAM" id="SSF53187">
    <property type="entry name" value="Zn-dependent exopeptidases"/>
    <property type="match status" value="1"/>
</dbReference>
<keyword evidence="1" id="KW-0472">Membrane</keyword>
<dbReference type="AlphaFoldDB" id="A0A075FT24"/>
<dbReference type="EMBL" id="KF900371">
    <property type="protein sequence ID" value="AIE92621.1"/>
    <property type="molecule type" value="Genomic_DNA"/>
</dbReference>
<feature type="domain" description="Peptidase M28" evidence="2">
    <location>
        <begin position="121"/>
        <end position="373"/>
    </location>
</feature>
<dbReference type="Gene3D" id="3.40.630.10">
    <property type="entry name" value="Zn peptidases"/>
    <property type="match status" value="1"/>
</dbReference>
<dbReference type="PANTHER" id="PTHR12147:SF26">
    <property type="entry name" value="PEPTIDASE M28 DOMAIN-CONTAINING PROTEIN"/>
    <property type="match status" value="1"/>
</dbReference>
<evidence type="ECO:0000313" key="3">
    <source>
        <dbReference type="EMBL" id="AIE92621.1"/>
    </source>
</evidence>
<dbReference type="GO" id="GO:0008235">
    <property type="term" value="F:metalloexopeptidase activity"/>
    <property type="evidence" value="ECO:0007669"/>
    <property type="project" value="InterPro"/>
</dbReference>
<dbReference type="GO" id="GO:0006508">
    <property type="term" value="P:proteolysis"/>
    <property type="evidence" value="ECO:0007669"/>
    <property type="project" value="InterPro"/>
</dbReference>
<dbReference type="Pfam" id="PF04389">
    <property type="entry name" value="Peptidase_M28"/>
    <property type="match status" value="1"/>
</dbReference>
<dbReference type="PANTHER" id="PTHR12147">
    <property type="entry name" value="METALLOPEPTIDASE M28 FAMILY MEMBER"/>
    <property type="match status" value="1"/>
</dbReference>
<name>A0A075FT24_9EURY</name>
<reference evidence="3" key="1">
    <citation type="journal article" date="2014" name="Genome Biol. Evol.">
        <title>Pangenome evidence for extensive interdomain horizontal transfer affecting lineage core and shell genes in uncultured planktonic thaumarchaeota and euryarchaeota.</title>
        <authorList>
            <person name="Deschamps P."/>
            <person name="Zivanovic Y."/>
            <person name="Moreira D."/>
            <person name="Rodriguez-Valera F."/>
            <person name="Lopez-Garcia P."/>
        </authorList>
    </citation>
    <scope>NUCLEOTIDE SEQUENCE</scope>
</reference>
<protein>
    <submittedName>
        <fullName evidence="3">Putative Zn-dependent peptidase</fullName>
    </submittedName>
</protein>